<sequence>MNSIPNFLTIKREKIPRGFSYPLKTSELIAAYDSAEINTETILNYSFNHPNFRVHFWPPNVNINHERLYIVIGAVPTESAYAAGEIIKSKIIPDFIKWIKNLLLLPVNSPMRNQSQLWEFEISHIISNSKESI</sequence>
<comment type="caution">
    <text evidence="1">The sequence shown here is derived from an EMBL/GenBank/DDBJ whole genome shotgun (WGS) entry which is preliminary data.</text>
</comment>
<evidence type="ECO:0000313" key="1">
    <source>
        <dbReference type="EMBL" id="EMJ34211.1"/>
    </source>
</evidence>
<proteinExistence type="predicted"/>
<reference evidence="1 2" key="1">
    <citation type="submission" date="2013-01" db="EMBL/GenBank/DDBJ databases">
        <authorList>
            <person name="Harkins D.M."/>
            <person name="Durkin A.S."/>
            <person name="Brinkac L.M."/>
            <person name="Haft D.H."/>
            <person name="Selengut J.D."/>
            <person name="Sanka R."/>
            <person name="DePew J."/>
            <person name="Purushe J."/>
            <person name="Peacock S.J."/>
            <person name="Thaipadungpanit J."/>
            <person name="Wuthiekanun V.W."/>
            <person name="Day N.P."/>
            <person name="Vinetz J.M."/>
            <person name="Sutton G.G."/>
            <person name="Nierman W.C."/>
            <person name="Fouts D.E."/>
        </authorList>
    </citation>
    <scope>NUCLEOTIDE SEQUENCE [LARGE SCALE GENOMIC DNA]</scope>
    <source>
        <strain evidence="1 2">FPW1039</strain>
    </source>
</reference>
<protein>
    <submittedName>
        <fullName evidence="1">Uncharacterized protein</fullName>
    </submittedName>
</protein>
<dbReference type="Proteomes" id="UP000012164">
    <property type="component" value="Unassembled WGS sequence"/>
</dbReference>
<evidence type="ECO:0000313" key="2">
    <source>
        <dbReference type="Proteomes" id="UP000012164"/>
    </source>
</evidence>
<name>A0A0F6I836_LEPIR</name>
<organism evidence="1 2">
    <name type="scientific">Leptospira interrogans str. FPW1039</name>
    <dbReference type="NCBI Taxonomy" id="1193040"/>
    <lineage>
        <taxon>Bacteria</taxon>
        <taxon>Pseudomonadati</taxon>
        <taxon>Spirochaetota</taxon>
        <taxon>Spirochaetia</taxon>
        <taxon>Leptospirales</taxon>
        <taxon>Leptospiraceae</taxon>
        <taxon>Leptospira</taxon>
    </lineage>
</organism>
<dbReference type="EMBL" id="AKWR02000244">
    <property type="protein sequence ID" value="EMJ34211.1"/>
    <property type="molecule type" value="Genomic_DNA"/>
</dbReference>
<dbReference type="AlphaFoldDB" id="A0A0F6I836"/>
<accession>A0A0F6I836</accession>
<gene>
    <name evidence="1" type="ORF">LEP1GSC079_1929</name>
</gene>